<evidence type="ECO:0000313" key="2">
    <source>
        <dbReference type="Proteomes" id="UP001163981"/>
    </source>
</evidence>
<dbReference type="RefSeq" id="WP_265163917.1">
    <property type="nucleotide sequence ID" value="NZ_CP069620.1"/>
</dbReference>
<dbReference type="EMBL" id="CP069620">
    <property type="protein sequence ID" value="UZH55537.1"/>
    <property type="molecule type" value="Genomic_DNA"/>
</dbReference>
<dbReference type="Proteomes" id="UP001163981">
    <property type="component" value="Chromosome"/>
</dbReference>
<organism evidence="1 2">
    <name type="scientific">Salinimicrobium tongyeongense</name>
    <dbReference type="NCBI Taxonomy" id="2809707"/>
    <lineage>
        <taxon>Bacteria</taxon>
        <taxon>Pseudomonadati</taxon>
        <taxon>Bacteroidota</taxon>
        <taxon>Flavobacteriia</taxon>
        <taxon>Flavobacteriales</taxon>
        <taxon>Flavobacteriaceae</taxon>
        <taxon>Salinimicrobium</taxon>
    </lineage>
</organism>
<proteinExistence type="predicted"/>
<name>A0ABY6NRL0_9FLAO</name>
<reference evidence="1" key="1">
    <citation type="submission" date="2021-02" db="EMBL/GenBank/DDBJ databases">
        <title>Salinimicrobium sp. nov. isolated from seawater in Tongyeong, Republic of Korea.</title>
        <authorList>
            <person name="Lee S.-J."/>
        </authorList>
    </citation>
    <scope>NUCLEOTIDE SEQUENCE</scope>
    <source>
        <strain evidence="1">HN-2-9-2</strain>
    </source>
</reference>
<dbReference type="NCBIfam" id="TIGR04256">
    <property type="entry name" value="GxxExxY"/>
    <property type="match status" value="1"/>
</dbReference>
<evidence type="ECO:0000313" key="1">
    <source>
        <dbReference type="EMBL" id="UZH55537.1"/>
    </source>
</evidence>
<protein>
    <submittedName>
        <fullName evidence="1">GxxExxY protein</fullName>
    </submittedName>
</protein>
<gene>
    <name evidence="1" type="ORF">JRG66_01170</name>
</gene>
<dbReference type="Pfam" id="PF13366">
    <property type="entry name" value="PDDEXK_3"/>
    <property type="match status" value="1"/>
</dbReference>
<dbReference type="InterPro" id="IPR026350">
    <property type="entry name" value="GxxExxY"/>
</dbReference>
<keyword evidence="2" id="KW-1185">Reference proteome</keyword>
<sequence length="130" mass="15269">MEEKILYKEESYKIIGACMKVHRTLGNGFLEAVYEEALAKEFEKENIPFNRQVKLNIFYEEQQLKKFYKADFICYDKIVLEIKTVKFVPVAFQAQLKNYLTATKKELGILINFGESSLTYKRIVNTKPSH</sequence>
<accession>A0ABY6NRL0</accession>